<dbReference type="EMBL" id="UOGE01000106">
    <property type="protein sequence ID" value="VAX25418.1"/>
    <property type="molecule type" value="Genomic_DNA"/>
</dbReference>
<gene>
    <name evidence="3" type="ORF">MNBD_NITROSPINAE02-1148</name>
</gene>
<dbReference type="CDD" id="cd03801">
    <property type="entry name" value="GT4_PimA-like"/>
    <property type="match status" value="1"/>
</dbReference>
<dbReference type="PANTHER" id="PTHR45947">
    <property type="entry name" value="SULFOQUINOVOSYL TRANSFERASE SQD2"/>
    <property type="match status" value="1"/>
</dbReference>
<feature type="domain" description="Glycosyltransferase subfamily 4-like N-terminal" evidence="2">
    <location>
        <begin position="14"/>
        <end position="199"/>
    </location>
</feature>
<dbReference type="Gene3D" id="3.40.50.2000">
    <property type="entry name" value="Glycogen Phosphorylase B"/>
    <property type="match status" value="2"/>
</dbReference>
<evidence type="ECO:0000259" key="2">
    <source>
        <dbReference type="Pfam" id="PF13439"/>
    </source>
</evidence>
<evidence type="ECO:0000313" key="3">
    <source>
        <dbReference type="EMBL" id="VAX25418.1"/>
    </source>
</evidence>
<accession>A0A3B1CN81</accession>
<name>A0A3B1CN81_9ZZZZ</name>
<dbReference type="GO" id="GO:0016757">
    <property type="term" value="F:glycosyltransferase activity"/>
    <property type="evidence" value="ECO:0007669"/>
    <property type="project" value="InterPro"/>
</dbReference>
<dbReference type="InterPro" id="IPR001296">
    <property type="entry name" value="Glyco_trans_1"/>
</dbReference>
<evidence type="ECO:0000259" key="1">
    <source>
        <dbReference type="Pfam" id="PF00534"/>
    </source>
</evidence>
<dbReference type="InterPro" id="IPR050194">
    <property type="entry name" value="Glycosyltransferase_grp1"/>
</dbReference>
<dbReference type="InterPro" id="IPR028098">
    <property type="entry name" value="Glyco_trans_4-like_N"/>
</dbReference>
<dbReference type="AlphaFoldDB" id="A0A3B1CN81"/>
<reference evidence="3" key="1">
    <citation type="submission" date="2018-06" db="EMBL/GenBank/DDBJ databases">
        <authorList>
            <person name="Zhirakovskaya E."/>
        </authorList>
    </citation>
    <scope>NUCLEOTIDE SEQUENCE</scope>
</reference>
<dbReference type="Pfam" id="PF00534">
    <property type="entry name" value="Glycos_transf_1"/>
    <property type="match status" value="1"/>
</dbReference>
<evidence type="ECO:0008006" key="4">
    <source>
        <dbReference type="Google" id="ProtNLM"/>
    </source>
</evidence>
<organism evidence="3">
    <name type="scientific">hydrothermal vent metagenome</name>
    <dbReference type="NCBI Taxonomy" id="652676"/>
    <lineage>
        <taxon>unclassified sequences</taxon>
        <taxon>metagenomes</taxon>
        <taxon>ecological metagenomes</taxon>
    </lineage>
</organism>
<proteinExistence type="predicted"/>
<protein>
    <recommendedName>
        <fullName evidence="4">Glycosyltransferase</fullName>
    </recommendedName>
</protein>
<dbReference type="Pfam" id="PF13439">
    <property type="entry name" value="Glyco_transf_4"/>
    <property type="match status" value="1"/>
</dbReference>
<dbReference type="PANTHER" id="PTHR45947:SF3">
    <property type="entry name" value="SULFOQUINOVOSYL TRANSFERASE SQD2"/>
    <property type="match status" value="1"/>
</dbReference>
<feature type="domain" description="Glycosyl transferase family 1" evidence="1">
    <location>
        <begin position="206"/>
        <end position="367"/>
    </location>
</feature>
<sequence>MKILLVGDYGTATGGAEIFTLMLRDGLRRRGHDARLFTSSACPGSTPGQADYECFGTTLWFRALLQTANPWAYWKLRRILMEFKPDVVHVGIFLTQLSPLILPLLKNVPSVYRVHWYRPICLTGTKMMPDRSICSEKPGSICYRKGCLPLRDWLPLTPQMKLLRRWLGVFNLFVANSEFTKSCLIEENIGPVTVITPGVQNRPPRPLLSDPPTVVFAGRLVREKGVDVLLQAFAKVVKLIPEARLFVAGAGSEKKSLKLLIVELGLSNNVSMQGHLSHLEMENRFNDAWVQMVPSLFDEPFGMVAVEAMVRGTAVIASDCGGLIGIVEERRTGFLTPPGDIDALADAILRVLQDRELAERLGATGRQVASTKFTEKKFVNRFIEIYENLLAHNGKAAND</sequence>
<dbReference type="SUPFAM" id="SSF53756">
    <property type="entry name" value="UDP-Glycosyltransferase/glycogen phosphorylase"/>
    <property type="match status" value="1"/>
</dbReference>